<dbReference type="Gene3D" id="3.40.50.300">
    <property type="entry name" value="P-loop containing nucleotide triphosphate hydrolases"/>
    <property type="match status" value="1"/>
</dbReference>
<dbReference type="GO" id="GO:0008017">
    <property type="term" value="F:microtubule binding"/>
    <property type="evidence" value="ECO:0007669"/>
    <property type="project" value="TreeGrafter"/>
</dbReference>
<keyword evidence="6" id="KW-1185">Reference proteome</keyword>
<feature type="domain" description="Dynamin-type G" evidence="4">
    <location>
        <begin position="27"/>
        <end position="314"/>
    </location>
</feature>
<dbReference type="GO" id="GO:0000266">
    <property type="term" value="P:mitochondrial fission"/>
    <property type="evidence" value="ECO:0007669"/>
    <property type="project" value="TreeGrafter"/>
</dbReference>
<dbReference type="AlphaFoldDB" id="A0AAV9NPA4"/>
<dbReference type="GO" id="GO:0048312">
    <property type="term" value="P:intracellular distribution of mitochondria"/>
    <property type="evidence" value="ECO:0007669"/>
    <property type="project" value="TreeGrafter"/>
</dbReference>
<dbReference type="InterPro" id="IPR000375">
    <property type="entry name" value="Dynamin_stalk"/>
</dbReference>
<gene>
    <name evidence="5" type="ORF">LTR84_007951</name>
</gene>
<dbReference type="InterPro" id="IPR022812">
    <property type="entry name" value="Dynamin"/>
</dbReference>
<dbReference type="InterPro" id="IPR045063">
    <property type="entry name" value="Dynamin_N"/>
</dbReference>
<dbReference type="PROSITE" id="PS51718">
    <property type="entry name" value="G_DYNAMIN_2"/>
    <property type="match status" value="1"/>
</dbReference>
<keyword evidence="1" id="KW-0547">Nucleotide-binding</keyword>
<proteinExistence type="predicted"/>
<dbReference type="GO" id="GO:0003924">
    <property type="term" value="F:GTPase activity"/>
    <property type="evidence" value="ECO:0007669"/>
    <property type="project" value="InterPro"/>
</dbReference>
<dbReference type="PANTHER" id="PTHR11566">
    <property type="entry name" value="DYNAMIN"/>
    <property type="match status" value="1"/>
</dbReference>
<evidence type="ECO:0000256" key="1">
    <source>
        <dbReference type="ARBA" id="ARBA00022741"/>
    </source>
</evidence>
<feature type="region of interest" description="Disordered" evidence="3">
    <location>
        <begin position="688"/>
        <end position="765"/>
    </location>
</feature>
<dbReference type="SMART" id="SM00053">
    <property type="entry name" value="DYNc"/>
    <property type="match status" value="1"/>
</dbReference>
<dbReference type="GO" id="GO:0016020">
    <property type="term" value="C:membrane"/>
    <property type="evidence" value="ECO:0007669"/>
    <property type="project" value="TreeGrafter"/>
</dbReference>
<dbReference type="Pfam" id="PF01031">
    <property type="entry name" value="Dynamin_M"/>
    <property type="match status" value="1"/>
</dbReference>
<dbReference type="PANTHER" id="PTHR11566:SF21">
    <property type="entry name" value="DYNAMIN RELATED PROTEIN 1, ISOFORM A"/>
    <property type="match status" value="1"/>
</dbReference>
<evidence type="ECO:0000256" key="3">
    <source>
        <dbReference type="SAM" id="MobiDB-lite"/>
    </source>
</evidence>
<dbReference type="GeneID" id="89976116"/>
<comment type="caution">
    <text evidence="5">The sequence shown here is derived from an EMBL/GenBank/DDBJ whole genome shotgun (WGS) entry which is preliminary data.</text>
</comment>
<accession>A0AAV9NPA4</accession>
<dbReference type="InterPro" id="IPR030381">
    <property type="entry name" value="G_DYNAMIN_dom"/>
</dbReference>
<dbReference type="EMBL" id="JAVRRD010000003">
    <property type="protein sequence ID" value="KAK5061409.1"/>
    <property type="molecule type" value="Genomic_DNA"/>
</dbReference>
<dbReference type="Proteomes" id="UP001358417">
    <property type="component" value="Unassembled WGS sequence"/>
</dbReference>
<evidence type="ECO:0000313" key="6">
    <source>
        <dbReference type="Proteomes" id="UP001358417"/>
    </source>
</evidence>
<dbReference type="PRINTS" id="PR00195">
    <property type="entry name" value="DYNAMIN"/>
</dbReference>
<reference evidence="5 6" key="1">
    <citation type="submission" date="2023-08" db="EMBL/GenBank/DDBJ databases">
        <title>Black Yeasts Isolated from many extreme environments.</title>
        <authorList>
            <person name="Coleine C."/>
            <person name="Stajich J.E."/>
            <person name="Selbmann L."/>
        </authorList>
    </citation>
    <scope>NUCLEOTIDE SEQUENCE [LARGE SCALE GENOMIC DNA]</scope>
    <source>
        <strain evidence="5 6">CCFEE 5792</strain>
    </source>
</reference>
<evidence type="ECO:0000256" key="2">
    <source>
        <dbReference type="ARBA" id="ARBA00023134"/>
    </source>
</evidence>
<dbReference type="CDD" id="cd08771">
    <property type="entry name" value="DLP_1"/>
    <property type="match status" value="1"/>
</dbReference>
<dbReference type="GO" id="GO:0006897">
    <property type="term" value="P:endocytosis"/>
    <property type="evidence" value="ECO:0007669"/>
    <property type="project" value="TreeGrafter"/>
</dbReference>
<keyword evidence="2" id="KW-0342">GTP-binding</keyword>
<feature type="compositionally biased region" description="Polar residues" evidence="3">
    <location>
        <begin position="690"/>
        <end position="704"/>
    </location>
</feature>
<organism evidence="5 6">
    <name type="scientific">Exophiala bonariae</name>
    <dbReference type="NCBI Taxonomy" id="1690606"/>
    <lineage>
        <taxon>Eukaryota</taxon>
        <taxon>Fungi</taxon>
        <taxon>Dikarya</taxon>
        <taxon>Ascomycota</taxon>
        <taxon>Pezizomycotina</taxon>
        <taxon>Eurotiomycetes</taxon>
        <taxon>Chaetothyriomycetidae</taxon>
        <taxon>Chaetothyriales</taxon>
        <taxon>Herpotrichiellaceae</taxon>
        <taxon>Exophiala</taxon>
    </lineage>
</organism>
<evidence type="ECO:0000313" key="5">
    <source>
        <dbReference type="EMBL" id="KAK5061409.1"/>
    </source>
</evidence>
<dbReference type="Pfam" id="PF00350">
    <property type="entry name" value="Dynamin_N"/>
    <property type="match status" value="1"/>
</dbReference>
<dbReference type="SUPFAM" id="SSF52540">
    <property type="entry name" value="P-loop containing nucleoside triphosphate hydrolases"/>
    <property type="match status" value="1"/>
</dbReference>
<dbReference type="RefSeq" id="XP_064710506.1">
    <property type="nucleotide sequence ID" value="XM_064851503.1"/>
</dbReference>
<dbReference type="GO" id="GO:0016559">
    <property type="term" value="P:peroxisome fission"/>
    <property type="evidence" value="ECO:0007669"/>
    <property type="project" value="TreeGrafter"/>
</dbReference>
<dbReference type="GO" id="GO:0005874">
    <property type="term" value="C:microtubule"/>
    <property type="evidence" value="ECO:0007669"/>
    <property type="project" value="TreeGrafter"/>
</dbReference>
<dbReference type="InterPro" id="IPR027417">
    <property type="entry name" value="P-loop_NTPase"/>
</dbReference>
<dbReference type="InterPro" id="IPR001401">
    <property type="entry name" value="Dynamin_GTPase"/>
</dbReference>
<dbReference type="GO" id="GO:0005525">
    <property type="term" value="F:GTP binding"/>
    <property type="evidence" value="ECO:0007669"/>
    <property type="project" value="InterPro"/>
</dbReference>
<dbReference type="GO" id="GO:0005739">
    <property type="term" value="C:mitochondrion"/>
    <property type="evidence" value="ECO:0007669"/>
    <property type="project" value="TreeGrafter"/>
</dbReference>
<sequence>MEPLQRVIADFLAVVENLKGEHELANEIDLPRIIVCGDQSSGKSSLLESVTGMKFPVHEGLCTRFATELNLRTGSGPEHIVEVSIKPDPTRSTEDQARLCQAVPTTISRDISQFGDIVKHAAREMARGKTQNFFSDVLKVTYIAPFLFNLSVVDLPGLFQNEAPGQTLGDASFVKELVREYMRPERTIIIAVMSARASVAVQSITAIAKEVDPEGRRTLGVVTKPDELENHPGDREQYIQVLQNKLHTLGLGWHVVMNRGPQQGDVSILERRQLEAEYLSTDKWQDIKQEYKGAVNLQTRLTRIYHDHITKELPGLLQDIAIKIDQLQVRLASLPIVNNSFIVKETRGILGTQCTPFYNYVYAAVMGNYNDLFFSDRPETHVKTRIVTVLQDFRSQFAAILECLQSERLSGKVSPRATNEDDGHIDYDSLLADTMTQLTLCNQQTPGQFNQAVAGDVVRRLTRDWRHVVQGYLDSILQIISEFMVTLVSHLFQESIAQGTLQYLITPAVEALHRRFEDLVLQDLQVLDAAPIFQSATLLEIPTTRHAEITRAVVAEVMTILSSTNRNTHGGMSMSQADVQSLIAQRIPPEMLGDRLAAVEVVQCAVQYCQDLKAKMEQKINFQTMSQELLSKLPSTLSFKSVSFLDDEDLVHIGGTEDPSTAERQRLHEQCSRLRAATQRLSALAKLGNSADSSLPQPVTQAAQGKSAARDDESETTASDGNGDDGEFSTVPPAQPGPRGEKRANTDLDEAEEPSGSHKRNRRGD</sequence>
<protein>
    <recommendedName>
        <fullName evidence="4">Dynamin-type G domain-containing protein</fullName>
    </recommendedName>
</protein>
<evidence type="ECO:0000259" key="4">
    <source>
        <dbReference type="PROSITE" id="PS51718"/>
    </source>
</evidence>
<name>A0AAV9NPA4_9EURO</name>